<evidence type="ECO:0000313" key="1">
    <source>
        <dbReference type="EMBL" id="KAJ7994858.1"/>
    </source>
</evidence>
<protein>
    <submittedName>
        <fullName evidence="1">Uncharacterized protein</fullName>
    </submittedName>
</protein>
<sequence length="128" mass="13444">MMPGRPDGGSRRSAPVLPARFPHRSPDQTVAAYIFINTSPRPAFSTAVSMVITAVALSLGVVGQTANPGWLIQVGVGQIGLLKLLGRIHGWAYPPTANVGSLDRTTGPPVILTGGGRMRSENVLGRFD</sequence>
<dbReference type="EMBL" id="CM055749">
    <property type="protein sequence ID" value="KAJ7994858.1"/>
    <property type="molecule type" value="Genomic_DNA"/>
</dbReference>
<reference evidence="1" key="1">
    <citation type="submission" date="2021-05" db="EMBL/GenBank/DDBJ databases">
        <authorList>
            <person name="Pan Q."/>
            <person name="Jouanno E."/>
            <person name="Zahm M."/>
            <person name="Klopp C."/>
            <person name="Cabau C."/>
            <person name="Louis A."/>
            <person name="Berthelot C."/>
            <person name="Parey E."/>
            <person name="Roest Crollius H."/>
            <person name="Montfort J."/>
            <person name="Robinson-Rechavi M."/>
            <person name="Bouchez O."/>
            <person name="Lampietro C."/>
            <person name="Lopez Roques C."/>
            <person name="Donnadieu C."/>
            <person name="Postlethwait J."/>
            <person name="Bobe J."/>
            <person name="Dillon D."/>
            <person name="Chandos A."/>
            <person name="von Hippel F."/>
            <person name="Guiguen Y."/>
        </authorList>
    </citation>
    <scope>NUCLEOTIDE SEQUENCE</scope>
    <source>
        <strain evidence="1">YG-Jan2019</strain>
    </source>
</reference>
<accession>A0ACC2FU34</accession>
<comment type="caution">
    <text evidence="1">The sequence shown here is derived from an EMBL/GenBank/DDBJ whole genome shotgun (WGS) entry which is preliminary data.</text>
</comment>
<evidence type="ECO:0000313" key="2">
    <source>
        <dbReference type="Proteomes" id="UP001157502"/>
    </source>
</evidence>
<organism evidence="1 2">
    <name type="scientific">Dallia pectoralis</name>
    <name type="common">Alaska blackfish</name>
    <dbReference type="NCBI Taxonomy" id="75939"/>
    <lineage>
        <taxon>Eukaryota</taxon>
        <taxon>Metazoa</taxon>
        <taxon>Chordata</taxon>
        <taxon>Craniata</taxon>
        <taxon>Vertebrata</taxon>
        <taxon>Euteleostomi</taxon>
        <taxon>Actinopterygii</taxon>
        <taxon>Neopterygii</taxon>
        <taxon>Teleostei</taxon>
        <taxon>Protacanthopterygii</taxon>
        <taxon>Esociformes</taxon>
        <taxon>Umbridae</taxon>
        <taxon>Dallia</taxon>
    </lineage>
</organism>
<proteinExistence type="predicted"/>
<keyword evidence="2" id="KW-1185">Reference proteome</keyword>
<gene>
    <name evidence="1" type="ORF">DPEC_G00253820</name>
</gene>
<name>A0ACC2FU34_DALPE</name>
<dbReference type="Proteomes" id="UP001157502">
    <property type="component" value="Chromosome 22"/>
</dbReference>